<gene>
    <name evidence="2" type="ORF">DQK91_20790</name>
</gene>
<dbReference type="InterPro" id="IPR010359">
    <property type="entry name" value="IrrE_HExxH"/>
</dbReference>
<organism evidence="2 3">
    <name type="scientific">Oceanidesulfovibrio marinus</name>
    <dbReference type="NCBI Taxonomy" id="370038"/>
    <lineage>
        <taxon>Bacteria</taxon>
        <taxon>Pseudomonadati</taxon>
        <taxon>Thermodesulfobacteriota</taxon>
        <taxon>Desulfovibrionia</taxon>
        <taxon>Desulfovibrionales</taxon>
        <taxon>Desulfovibrionaceae</taxon>
        <taxon>Oceanidesulfovibrio</taxon>
    </lineage>
</organism>
<sequence length="271" mass="31881">MMFIEKSAEDIIRTRCISTPEDINLKAIAKSLNAEVREIRLKGCEARIIGKNNRAIISVNTESSKGRRRFSIGHELGHWQLHRGLSFKCNKEDIGNPIQSSKHREREADRFAADLLMPRFLFDPLARTYKHPTFKCILELAGRFRTSKLAVAIRLVESNIFPMVLVCHNQTQREWFKRSKDIPERWFPQESLDHESTAFPILYARTEQDYRQHKVDASAWFDRYDADQYTILEQSIPYGEGRVLTILELYEDEMLEEYQKRPKGMDDLSWR</sequence>
<dbReference type="OrthoDB" id="9794834at2"/>
<evidence type="ECO:0000313" key="3">
    <source>
        <dbReference type="Proteomes" id="UP000434052"/>
    </source>
</evidence>
<dbReference type="EMBL" id="QMIF01000022">
    <property type="protein sequence ID" value="TVM30544.1"/>
    <property type="molecule type" value="Genomic_DNA"/>
</dbReference>
<dbReference type="PANTHER" id="PTHR43236:SF1">
    <property type="entry name" value="BLL7220 PROTEIN"/>
    <property type="match status" value="1"/>
</dbReference>
<dbReference type="Pfam" id="PF06114">
    <property type="entry name" value="Peptidase_M78"/>
    <property type="match status" value="1"/>
</dbReference>
<evidence type="ECO:0000259" key="1">
    <source>
        <dbReference type="Pfam" id="PF06114"/>
    </source>
</evidence>
<dbReference type="InterPro" id="IPR052345">
    <property type="entry name" value="Rad_response_metalloprotease"/>
</dbReference>
<proteinExistence type="predicted"/>
<dbReference type="PANTHER" id="PTHR43236">
    <property type="entry name" value="ANTITOXIN HIGA1"/>
    <property type="match status" value="1"/>
</dbReference>
<protein>
    <submittedName>
        <fullName evidence="2">ImmA/IrrE family metallo-endopeptidase</fullName>
    </submittedName>
</protein>
<reference evidence="2 3" key="1">
    <citation type="submission" date="2018-06" db="EMBL/GenBank/DDBJ databases">
        <title>Complete genome of Desulfovibrio marinus P48SEP.</title>
        <authorList>
            <person name="Crispim J.S."/>
            <person name="Vidigal P.M.P."/>
            <person name="Silva L.C.F."/>
            <person name="Araujo L.C."/>
            <person name="Laguardia C.N."/>
            <person name="Dias R.S."/>
            <person name="Sousa M.P."/>
            <person name="Paula S.O."/>
            <person name="Silva C."/>
        </authorList>
    </citation>
    <scope>NUCLEOTIDE SEQUENCE [LARGE SCALE GENOMIC DNA]</scope>
    <source>
        <strain evidence="2 3">P48SEP</strain>
    </source>
</reference>
<feature type="domain" description="IrrE N-terminal-like" evidence="1">
    <location>
        <begin position="32"/>
        <end position="155"/>
    </location>
</feature>
<dbReference type="AlphaFoldDB" id="A0A6P1ZAB9"/>
<accession>A0A6P1ZAB9</accession>
<name>A0A6P1ZAB9_9BACT</name>
<dbReference type="RefSeq" id="WP_144307334.1">
    <property type="nucleotide sequence ID" value="NZ_QMIF01000022.1"/>
</dbReference>
<dbReference type="Gene3D" id="1.10.10.2910">
    <property type="match status" value="1"/>
</dbReference>
<evidence type="ECO:0000313" key="2">
    <source>
        <dbReference type="EMBL" id="TVM30544.1"/>
    </source>
</evidence>
<dbReference type="Proteomes" id="UP000434052">
    <property type="component" value="Unassembled WGS sequence"/>
</dbReference>
<comment type="caution">
    <text evidence="2">The sequence shown here is derived from an EMBL/GenBank/DDBJ whole genome shotgun (WGS) entry which is preliminary data.</text>
</comment>